<feature type="region of interest" description="Disordered" evidence="1">
    <location>
        <begin position="59"/>
        <end position="82"/>
    </location>
</feature>
<dbReference type="EMBL" id="JABJRC010000001">
    <property type="protein sequence ID" value="NOL38677.1"/>
    <property type="molecule type" value="Genomic_DNA"/>
</dbReference>
<evidence type="ECO:0000313" key="4">
    <source>
        <dbReference type="EMBL" id="NOL38677.1"/>
    </source>
</evidence>
<reference evidence="4 5" key="1">
    <citation type="submission" date="2020-05" db="EMBL/GenBank/DDBJ databases">
        <title>Genome sequence of Kribbella sandramycini ATCC 39419.</title>
        <authorList>
            <person name="Maclea K.S."/>
            <person name="Fair J.L."/>
        </authorList>
    </citation>
    <scope>NUCLEOTIDE SEQUENCE [LARGE SCALE GENOMIC DNA]</scope>
    <source>
        <strain evidence="4 5">ATCC 39419</strain>
    </source>
</reference>
<sequence>MREQLTEYVDEQTPAEAPPFEYVERAARGRRTRNRLTAAVVAAVVMAAVATFAVVDRPRADQQPVAPPTEQVKQDFSDGPPPENFRYNSTLMVLLGEVRITSITALPDQPMSLQVTVPPGKSRCVPDTVVQILHEDAKSVRIAAYRYQLAPDQVEDVKCDLLAAPRPVQLELQRPLTNRTVYAGAAGSRALPY</sequence>
<gene>
    <name evidence="3" type="ORF">HNR71_004377</name>
    <name evidence="4" type="ORF">HPO96_00305</name>
</gene>
<dbReference type="AlphaFoldDB" id="A0A7Y4KU34"/>
<organism evidence="4 5">
    <name type="scientific">Kribbella sandramycini</name>
    <dbReference type="NCBI Taxonomy" id="60450"/>
    <lineage>
        <taxon>Bacteria</taxon>
        <taxon>Bacillati</taxon>
        <taxon>Actinomycetota</taxon>
        <taxon>Actinomycetes</taxon>
        <taxon>Propionibacteriales</taxon>
        <taxon>Kribbellaceae</taxon>
        <taxon>Kribbella</taxon>
    </lineage>
</organism>
<keyword evidence="2" id="KW-0812">Transmembrane</keyword>
<evidence type="ECO:0000256" key="2">
    <source>
        <dbReference type="SAM" id="Phobius"/>
    </source>
</evidence>
<keyword evidence="2" id="KW-0472">Membrane</keyword>
<proteinExistence type="predicted"/>
<evidence type="ECO:0000313" key="3">
    <source>
        <dbReference type="EMBL" id="MBB6568740.1"/>
    </source>
</evidence>
<reference evidence="3 6" key="2">
    <citation type="submission" date="2020-08" db="EMBL/GenBank/DDBJ databases">
        <title>Sequencing the genomes of 1000 actinobacteria strains.</title>
        <authorList>
            <person name="Klenk H.-P."/>
        </authorList>
    </citation>
    <scope>NUCLEOTIDE SEQUENCE [LARGE SCALE GENOMIC DNA]</scope>
    <source>
        <strain evidence="3 6">DSM 15626</strain>
    </source>
</reference>
<evidence type="ECO:0000256" key="1">
    <source>
        <dbReference type="SAM" id="MobiDB-lite"/>
    </source>
</evidence>
<keyword evidence="5" id="KW-1185">Reference proteome</keyword>
<comment type="caution">
    <text evidence="4">The sequence shown here is derived from an EMBL/GenBank/DDBJ whole genome shotgun (WGS) entry which is preliminary data.</text>
</comment>
<feature type="transmembrane region" description="Helical" evidence="2">
    <location>
        <begin position="36"/>
        <end position="55"/>
    </location>
</feature>
<dbReference type="EMBL" id="JACHKF010000001">
    <property type="protein sequence ID" value="MBB6568740.1"/>
    <property type="molecule type" value="Genomic_DNA"/>
</dbReference>
<dbReference type="Proteomes" id="UP000553957">
    <property type="component" value="Unassembled WGS sequence"/>
</dbReference>
<name>A0A7Y4KU34_9ACTN</name>
<dbReference type="Proteomes" id="UP000534306">
    <property type="component" value="Unassembled WGS sequence"/>
</dbReference>
<protein>
    <submittedName>
        <fullName evidence="4">Uncharacterized protein</fullName>
    </submittedName>
</protein>
<evidence type="ECO:0000313" key="5">
    <source>
        <dbReference type="Proteomes" id="UP000534306"/>
    </source>
</evidence>
<evidence type="ECO:0000313" key="6">
    <source>
        <dbReference type="Proteomes" id="UP000553957"/>
    </source>
</evidence>
<dbReference type="RefSeq" id="WP_171669977.1">
    <property type="nucleotide sequence ID" value="NZ_BAAAGT010000012.1"/>
</dbReference>
<keyword evidence="2" id="KW-1133">Transmembrane helix</keyword>
<accession>A0A7Y4KU34</accession>